<protein>
    <submittedName>
        <fullName evidence="3">Uncharacterized protein</fullName>
    </submittedName>
</protein>
<dbReference type="Pfam" id="PF14291">
    <property type="entry name" value="DUF4371"/>
    <property type="match status" value="1"/>
</dbReference>
<feature type="domain" description="HAT C-terminal dimerisation" evidence="1">
    <location>
        <begin position="525"/>
        <end position="581"/>
    </location>
</feature>
<dbReference type="SUPFAM" id="SSF53098">
    <property type="entry name" value="Ribonuclease H-like"/>
    <property type="match status" value="1"/>
</dbReference>
<dbReference type="AlphaFoldDB" id="A0A9P0DV07"/>
<dbReference type="PANTHER" id="PTHR46289:SF14">
    <property type="entry name" value="DUF4371 DOMAIN-CONTAINING PROTEIN"/>
    <property type="match status" value="1"/>
</dbReference>
<dbReference type="OrthoDB" id="6604085at2759"/>
<dbReference type="InterPro" id="IPR012337">
    <property type="entry name" value="RNaseH-like_sf"/>
</dbReference>
<dbReference type="PANTHER" id="PTHR46289">
    <property type="entry name" value="52 KDA REPRESSOR OF THE INHIBITOR OF THE PROTEIN KINASE-LIKE PROTEIN-RELATED"/>
    <property type="match status" value="1"/>
</dbReference>
<dbReference type="Proteomes" id="UP001153737">
    <property type="component" value="Chromosome 5"/>
</dbReference>
<dbReference type="InterPro" id="IPR025398">
    <property type="entry name" value="DUF4371"/>
</dbReference>
<keyword evidence="4" id="KW-1185">Reference proteome</keyword>
<dbReference type="InterPro" id="IPR052958">
    <property type="entry name" value="IFN-induced_PKR_regulator"/>
</dbReference>
<feature type="domain" description="DUF4371" evidence="2">
    <location>
        <begin position="44"/>
        <end position="155"/>
    </location>
</feature>
<dbReference type="Pfam" id="PF05699">
    <property type="entry name" value="Dimer_Tnp_hAT"/>
    <property type="match status" value="1"/>
</dbReference>
<organism evidence="3 4">
    <name type="scientific">Phaedon cochleariae</name>
    <name type="common">Mustard beetle</name>
    <dbReference type="NCBI Taxonomy" id="80249"/>
    <lineage>
        <taxon>Eukaryota</taxon>
        <taxon>Metazoa</taxon>
        <taxon>Ecdysozoa</taxon>
        <taxon>Arthropoda</taxon>
        <taxon>Hexapoda</taxon>
        <taxon>Insecta</taxon>
        <taxon>Pterygota</taxon>
        <taxon>Neoptera</taxon>
        <taxon>Endopterygota</taxon>
        <taxon>Coleoptera</taxon>
        <taxon>Polyphaga</taxon>
        <taxon>Cucujiformia</taxon>
        <taxon>Chrysomeloidea</taxon>
        <taxon>Chrysomelidae</taxon>
        <taxon>Chrysomelinae</taxon>
        <taxon>Chrysomelini</taxon>
        <taxon>Phaedon</taxon>
    </lineage>
</organism>
<dbReference type="InterPro" id="IPR008906">
    <property type="entry name" value="HATC_C_dom"/>
</dbReference>
<evidence type="ECO:0000313" key="3">
    <source>
        <dbReference type="EMBL" id="CAH1170910.1"/>
    </source>
</evidence>
<name>A0A9P0DV07_PHACE</name>
<dbReference type="EMBL" id="OU896711">
    <property type="protein sequence ID" value="CAH1170910.1"/>
    <property type="molecule type" value="Genomic_DNA"/>
</dbReference>
<gene>
    <name evidence="3" type="ORF">PHAECO_LOCUS9380</name>
</gene>
<accession>A0A9P0DV07</accession>
<evidence type="ECO:0000313" key="4">
    <source>
        <dbReference type="Proteomes" id="UP001153737"/>
    </source>
</evidence>
<reference evidence="3" key="1">
    <citation type="submission" date="2022-01" db="EMBL/GenBank/DDBJ databases">
        <authorList>
            <person name="King R."/>
        </authorList>
    </citation>
    <scope>NUCLEOTIDE SEQUENCE</scope>
</reference>
<reference evidence="3" key="2">
    <citation type="submission" date="2022-10" db="EMBL/GenBank/DDBJ databases">
        <authorList>
            <consortium name="ENA_rothamsted_submissions"/>
            <consortium name="culmorum"/>
            <person name="King R."/>
        </authorList>
    </citation>
    <scope>NUCLEOTIDE SEQUENCE</scope>
</reference>
<evidence type="ECO:0000259" key="1">
    <source>
        <dbReference type="Pfam" id="PF05699"/>
    </source>
</evidence>
<dbReference type="GO" id="GO:0046983">
    <property type="term" value="F:protein dimerization activity"/>
    <property type="evidence" value="ECO:0007669"/>
    <property type="project" value="InterPro"/>
</dbReference>
<proteinExistence type="predicted"/>
<sequence>MEIIRENRDRLVPIIKTIIFHGRQNIPLRGHRDDGSLLKNENDRESIVCKEGNFRALLRFRIDAGDLQLKHHIETTKANATYISKTTCNELIPCCETVMSSRILEEIKDSRYYSIIFDETTDIAHIAQLSLAARYVDGYGKLHERFLGFVDIHKDNDCSGNIDDEPQESQERSITGEVLGTTILRRMESLSLSLENCVGIGCDGCSVDMSELKGAVAQVAPCRSHQLNLAISRSCKVTSVRNSLGTIEEVVSFFTASSKRFATLKSHLKHSLQSHCQTRWIERHDAVIQFAADLGAVCKVLKEIQCWRDRTTAAKANILLRALSNCEFIVTLFTLSDIMSITYPVSKILQDPSLDVAMAKAKLDSTLKVYDGMRANSDSHFARIVEEAKAVVEELDVEMSVPRLTGRQRHRENCDHNDDAMTYWKRTVFIPTLDHVTTDMRERFAEENIYHLKFNILLPSQLLQHDGNVLTLKLNQCLTELPFFEAESPYVIKKRLMGEIIQYKQTSINALNDRDSVMLALSVCPKSDYPTLHTLYKIFACLPISISTVERSFSTLRRTKTWLRSTMKEDRLNGLALLNTHPDIDCPIDDVINQFARKNRRKEFII</sequence>
<evidence type="ECO:0000259" key="2">
    <source>
        <dbReference type="Pfam" id="PF14291"/>
    </source>
</evidence>